<dbReference type="RefSeq" id="WP_213430145.1">
    <property type="nucleotide sequence ID" value="NZ_JAMDNK010000051.1"/>
</dbReference>
<dbReference type="Proteomes" id="UP001527181">
    <property type="component" value="Unassembled WGS sequence"/>
</dbReference>
<protein>
    <submittedName>
        <fullName evidence="2">Uncharacterized protein</fullName>
    </submittedName>
</protein>
<dbReference type="EMBL" id="JAMDNP010000116">
    <property type="protein sequence ID" value="MCY9764754.1"/>
    <property type="molecule type" value="Genomic_DNA"/>
</dbReference>
<keyword evidence="1" id="KW-0812">Transmembrane</keyword>
<evidence type="ECO:0000313" key="3">
    <source>
        <dbReference type="Proteomes" id="UP001527181"/>
    </source>
</evidence>
<reference evidence="2 3" key="1">
    <citation type="submission" date="2022-05" db="EMBL/GenBank/DDBJ databases">
        <title>Genome Sequencing of Bee-Associated Microbes.</title>
        <authorList>
            <person name="Dunlap C."/>
        </authorList>
    </citation>
    <scope>NUCLEOTIDE SEQUENCE [LARGE SCALE GENOMIC DNA]</scope>
    <source>
        <strain evidence="2 3">NRRL B-04010</strain>
    </source>
</reference>
<keyword evidence="1" id="KW-0472">Membrane</keyword>
<proteinExistence type="predicted"/>
<name>A0ABT4H809_PAEAL</name>
<accession>A0ABT4H809</accession>
<gene>
    <name evidence="2" type="ORF">M5X12_30130</name>
</gene>
<keyword evidence="1" id="KW-1133">Transmembrane helix</keyword>
<evidence type="ECO:0000313" key="2">
    <source>
        <dbReference type="EMBL" id="MCY9764754.1"/>
    </source>
</evidence>
<organism evidence="2 3">
    <name type="scientific">Paenibacillus alvei</name>
    <name type="common">Bacillus alvei</name>
    <dbReference type="NCBI Taxonomy" id="44250"/>
    <lineage>
        <taxon>Bacteria</taxon>
        <taxon>Bacillati</taxon>
        <taxon>Bacillota</taxon>
        <taxon>Bacilli</taxon>
        <taxon>Bacillales</taxon>
        <taxon>Paenibacillaceae</taxon>
        <taxon>Paenibacillus</taxon>
    </lineage>
</organism>
<comment type="caution">
    <text evidence="2">The sequence shown here is derived from an EMBL/GenBank/DDBJ whole genome shotgun (WGS) entry which is preliminary data.</text>
</comment>
<sequence>MTAIWFAFSVFLFAICAGVVISVLIFVPLFIYVIPYTLWVGSENEMGRHKDKKKEGVWRSARNATILYKSWIRREKPSF</sequence>
<keyword evidence="3" id="KW-1185">Reference proteome</keyword>
<feature type="transmembrane region" description="Helical" evidence="1">
    <location>
        <begin position="6"/>
        <end position="39"/>
    </location>
</feature>
<evidence type="ECO:0000256" key="1">
    <source>
        <dbReference type="SAM" id="Phobius"/>
    </source>
</evidence>